<dbReference type="InterPro" id="IPR000055">
    <property type="entry name" value="Restrct_endonuc_typeI_TRD"/>
</dbReference>
<reference evidence="5" key="1">
    <citation type="journal article" date="2022" name="Int. J. Mol. Sci.">
        <title>Phenotypic and Genotypic Virulence Characterisation of Staphylococcus pettenkoferi Strains Isolated from Human Bloodstream and Diabetic Foot Infections.</title>
        <authorList>
            <person name="Magnan C."/>
            <person name="Ahmad-Mansour N."/>
            <person name="Pouget C."/>
            <person name="Morsli M."/>
            <person name="Huc-Brandt S."/>
            <person name="Pantel A."/>
            <person name="Dunyach-Remy C."/>
            <person name="Sotto A."/>
            <person name="Molle V."/>
            <person name="Lavigne J.-P."/>
        </authorList>
    </citation>
    <scope>NUCLEOTIDE SEQUENCE</scope>
    <source>
        <strain evidence="5">NSP012P</strain>
    </source>
</reference>
<dbReference type="Pfam" id="PF01420">
    <property type="entry name" value="Methylase_S"/>
    <property type="match status" value="1"/>
</dbReference>
<protein>
    <submittedName>
        <fullName evidence="5">Restriction endonuclease subunit S</fullName>
    </submittedName>
</protein>
<reference evidence="5" key="2">
    <citation type="submission" date="2022-08" db="EMBL/GenBank/DDBJ databases">
        <authorList>
            <person name="Magnan C."/>
        </authorList>
    </citation>
    <scope>NUCLEOTIDE SEQUENCE</scope>
    <source>
        <strain evidence="5">NSP012P</strain>
    </source>
</reference>
<keyword evidence="3" id="KW-0238">DNA-binding</keyword>
<feature type="domain" description="Type I restriction modification DNA specificity" evidence="4">
    <location>
        <begin position="33"/>
        <end position="186"/>
    </location>
</feature>
<evidence type="ECO:0000256" key="3">
    <source>
        <dbReference type="ARBA" id="ARBA00023125"/>
    </source>
</evidence>
<keyword evidence="5" id="KW-0378">Hydrolase</keyword>
<evidence type="ECO:0000256" key="2">
    <source>
        <dbReference type="ARBA" id="ARBA00022747"/>
    </source>
</evidence>
<dbReference type="Proteomes" id="UP001072952">
    <property type="component" value="Unassembled WGS sequence"/>
</dbReference>
<dbReference type="SUPFAM" id="SSF116734">
    <property type="entry name" value="DNA methylase specificity domain"/>
    <property type="match status" value="1"/>
</dbReference>
<gene>
    <name evidence="5" type="ORF">NW133_12430</name>
</gene>
<keyword evidence="6" id="KW-1185">Reference proteome</keyword>
<keyword evidence="5" id="KW-0540">Nuclease</keyword>
<evidence type="ECO:0000259" key="4">
    <source>
        <dbReference type="Pfam" id="PF01420"/>
    </source>
</evidence>
<comment type="similarity">
    <text evidence="1">Belongs to the type-I restriction system S methylase family.</text>
</comment>
<dbReference type="Gene3D" id="3.90.220.20">
    <property type="entry name" value="DNA methylase specificity domains"/>
    <property type="match status" value="1"/>
</dbReference>
<dbReference type="GO" id="GO:0004519">
    <property type="term" value="F:endonuclease activity"/>
    <property type="evidence" value="ECO:0007669"/>
    <property type="project" value="UniProtKB-KW"/>
</dbReference>
<evidence type="ECO:0000313" key="5">
    <source>
        <dbReference type="EMBL" id="MCY1584298.1"/>
    </source>
</evidence>
<evidence type="ECO:0000256" key="1">
    <source>
        <dbReference type="ARBA" id="ARBA00010923"/>
    </source>
</evidence>
<name>A0ABT4BNM8_9STAP</name>
<keyword evidence="2" id="KW-0680">Restriction system</keyword>
<accession>A0ABT4BNM8</accession>
<organism evidence="5 6">
    <name type="scientific">Staphylococcus pettenkoferi</name>
    <dbReference type="NCBI Taxonomy" id="170573"/>
    <lineage>
        <taxon>Bacteria</taxon>
        <taxon>Bacillati</taxon>
        <taxon>Bacillota</taxon>
        <taxon>Bacilli</taxon>
        <taxon>Bacillales</taxon>
        <taxon>Staphylococcaceae</taxon>
        <taxon>Staphylococcus</taxon>
    </lineage>
</organism>
<sequence>MEEYIKENYFRLKSVIKDKRKNEINDYRSLSEVDWKAFKLIDIFDSIKRGKRLTKNKQVDGNIPYISSTSNNNGLDNFISNNNNVRLFDNCLTLANSGSVGETFYHPYKFVASDHVTHLKKNNLNKYTYLFVANMIKRIGNKYSFNREINDFRIKREQIILPTLNDQPDYEFMEQYIKRRENEILDRI</sequence>
<keyword evidence="5" id="KW-0255">Endonuclease</keyword>
<dbReference type="EMBL" id="JANSLD010000053">
    <property type="protein sequence ID" value="MCY1584298.1"/>
    <property type="molecule type" value="Genomic_DNA"/>
</dbReference>
<evidence type="ECO:0000313" key="6">
    <source>
        <dbReference type="Proteomes" id="UP001072952"/>
    </source>
</evidence>
<dbReference type="InterPro" id="IPR044946">
    <property type="entry name" value="Restrct_endonuc_typeI_TRD_sf"/>
</dbReference>
<proteinExistence type="inferred from homology"/>
<comment type="caution">
    <text evidence="5">The sequence shown here is derived from an EMBL/GenBank/DDBJ whole genome shotgun (WGS) entry which is preliminary data.</text>
</comment>